<proteinExistence type="predicted"/>
<name>A0A3S0W6Q1_9GAMM</name>
<evidence type="ECO:0000313" key="3">
    <source>
        <dbReference type="Proteomes" id="UP000287336"/>
    </source>
</evidence>
<dbReference type="AlphaFoldDB" id="A0A3S0W6Q1"/>
<protein>
    <recommendedName>
        <fullName evidence="4">DUF883 family protein</fullName>
    </recommendedName>
</protein>
<dbReference type="EMBL" id="RZHG01000007">
    <property type="protein sequence ID" value="RUR33280.1"/>
    <property type="molecule type" value="Genomic_DNA"/>
</dbReference>
<dbReference type="RefSeq" id="WP_126943558.1">
    <property type="nucleotide sequence ID" value="NZ_RZHG01000007.1"/>
</dbReference>
<feature type="region of interest" description="Disordered" evidence="1">
    <location>
        <begin position="1"/>
        <end position="45"/>
    </location>
</feature>
<feature type="region of interest" description="Disordered" evidence="1">
    <location>
        <begin position="131"/>
        <end position="157"/>
    </location>
</feature>
<dbReference type="OrthoDB" id="5772479at2"/>
<dbReference type="Proteomes" id="UP000287336">
    <property type="component" value="Unassembled WGS sequence"/>
</dbReference>
<organism evidence="2 3">
    <name type="scientific">Vreelandella andesensis</name>
    <dbReference type="NCBI Taxonomy" id="447567"/>
    <lineage>
        <taxon>Bacteria</taxon>
        <taxon>Pseudomonadati</taxon>
        <taxon>Pseudomonadota</taxon>
        <taxon>Gammaproteobacteria</taxon>
        <taxon>Oceanospirillales</taxon>
        <taxon>Halomonadaceae</taxon>
        <taxon>Vreelandella</taxon>
    </lineage>
</organism>
<evidence type="ECO:0000313" key="2">
    <source>
        <dbReference type="EMBL" id="RUR33280.1"/>
    </source>
</evidence>
<reference evidence="2 3" key="1">
    <citation type="submission" date="2018-12" db="EMBL/GenBank/DDBJ databases">
        <title>three novel Halomonas strain isolated from plants.</title>
        <authorList>
            <person name="Sun C."/>
        </authorList>
    </citation>
    <scope>NUCLEOTIDE SEQUENCE [LARGE SCALE GENOMIC DNA]</scope>
    <source>
        <strain evidence="2 3">DSM 19434</strain>
    </source>
</reference>
<keyword evidence="3" id="KW-1185">Reference proteome</keyword>
<comment type="caution">
    <text evidence="2">The sequence shown here is derived from an EMBL/GenBank/DDBJ whole genome shotgun (WGS) entry which is preliminary data.</text>
</comment>
<feature type="compositionally biased region" description="Basic and acidic residues" evidence="1">
    <location>
        <begin position="9"/>
        <end position="29"/>
    </location>
</feature>
<evidence type="ECO:0000256" key="1">
    <source>
        <dbReference type="SAM" id="MobiDB-lite"/>
    </source>
</evidence>
<evidence type="ECO:0008006" key="4">
    <source>
        <dbReference type="Google" id="ProtNLM"/>
    </source>
</evidence>
<accession>A0A3S0W6Q1</accession>
<sequence length="157" mass="17538">MTEQGQHNHSHDDDSLKQKGQESVEELKDAAQQQAESAFAKQRESAAEQTKIVGAVLQKAADEFDRQKQPFCSRQVRKLAQTADRFSQTMREKDLRSVCKEAENYGRKEPALFIGGAIAAGFLVTRFLRSSSSHSHTANSDPQHQADEHSDVQVNRA</sequence>
<gene>
    <name evidence="2" type="ORF">ELY33_02680</name>
</gene>